<dbReference type="EMBL" id="JAENHM010000074">
    <property type="protein sequence ID" value="MBK1841895.1"/>
    <property type="molecule type" value="Genomic_DNA"/>
</dbReference>
<dbReference type="InterPro" id="IPR003560">
    <property type="entry name" value="DHB_DH"/>
</dbReference>
<dbReference type="Pfam" id="PF00106">
    <property type="entry name" value="adh_short"/>
    <property type="match status" value="1"/>
</dbReference>
<proteinExistence type="predicted"/>
<organism evidence="1 2">
    <name type="scientific">Azospirillum endophyticum</name>
    <dbReference type="NCBI Taxonomy" id="2800326"/>
    <lineage>
        <taxon>Bacteria</taxon>
        <taxon>Pseudomonadati</taxon>
        <taxon>Pseudomonadota</taxon>
        <taxon>Alphaproteobacteria</taxon>
        <taxon>Rhodospirillales</taxon>
        <taxon>Azospirillaceae</taxon>
        <taxon>Azospirillum</taxon>
    </lineage>
</organism>
<reference evidence="2" key="1">
    <citation type="submission" date="2021-01" db="EMBL/GenBank/DDBJ databases">
        <title>Genome public.</title>
        <authorList>
            <person name="Liu C."/>
            <person name="Sun Q."/>
        </authorList>
    </citation>
    <scope>NUCLEOTIDE SEQUENCE [LARGE SCALE GENOMIC DNA]</scope>
    <source>
        <strain evidence="2">YIM B02556</strain>
    </source>
</reference>
<keyword evidence="2" id="KW-1185">Reference proteome</keyword>
<comment type="caution">
    <text evidence="1">The sequence shown here is derived from an EMBL/GenBank/DDBJ whole genome shotgun (WGS) entry which is preliminary data.</text>
</comment>
<dbReference type="InterPro" id="IPR002347">
    <property type="entry name" value="SDR_fam"/>
</dbReference>
<dbReference type="Proteomes" id="UP000652760">
    <property type="component" value="Unassembled WGS sequence"/>
</dbReference>
<dbReference type="Gene3D" id="3.40.50.720">
    <property type="entry name" value="NAD(P)-binding Rossmann-like Domain"/>
    <property type="match status" value="1"/>
</dbReference>
<protein>
    <submittedName>
        <fullName evidence="1">SDR family NAD(P)-dependent oxidoreductase</fullName>
    </submittedName>
</protein>
<dbReference type="PANTHER" id="PTHR43431:SF1">
    <property type="entry name" value="OS08G0476300 PROTEIN"/>
    <property type="match status" value="1"/>
</dbReference>
<dbReference type="PRINTS" id="PR01397">
    <property type="entry name" value="DHBDHDRGNASE"/>
</dbReference>
<dbReference type="RefSeq" id="WP_200198574.1">
    <property type="nucleotide sequence ID" value="NZ_JAENHM010000074.1"/>
</dbReference>
<dbReference type="SUPFAM" id="SSF51735">
    <property type="entry name" value="NAD(P)-binding Rossmann-fold domains"/>
    <property type="match status" value="1"/>
</dbReference>
<sequence>MTKAIMIVGAGPGIGQAVAGRFGREGWTVVLTARNPERLAGLAADLSAQGVTAHAIPADATDPAALRAALDEADRLTGGLTALHFNAAVVRRQDLFSMTDEEVAQDLAINVTGGLHAIRAATTLFDGRTGTILVTGGGLAVAPHESYASLGVGKAALRNIVQALAEPLFGRGVRIATATVATLVSPGSREARDVADLFWRLATDADAPWEITYPPT</sequence>
<dbReference type="InterPro" id="IPR036291">
    <property type="entry name" value="NAD(P)-bd_dom_sf"/>
</dbReference>
<dbReference type="PANTHER" id="PTHR43431">
    <property type="entry name" value="OXIDOREDUCTASE, SHORT CHAIN DEHYDROGENASE/REDUCTASE FAMILY (AFU_ORTHOLOGUE AFUA_5G14000)"/>
    <property type="match status" value="1"/>
</dbReference>
<dbReference type="CDD" id="cd05233">
    <property type="entry name" value="SDR_c"/>
    <property type="match status" value="1"/>
</dbReference>
<name>A0ABS1FEM3_9PROT</name>
<accession>A0ABS1FEM3</accession>
<evidence type="ECO:0000313" key="2">
    <source>
        <dbReference type="Proteomes" id="UP000652760"/>
    </source>
</evidence>
<evidence type="ECO:0000313" key="1">
    <source>
        <dbReference type="EMBL" id="MBK1841895.1"/>
    </source>
</evidence>
<gene>
    <name evidence="1" type="ORF">JHL17_31315</name>
</gene>